<comment type="similarity">
    <text evidence="1">Belongs to the bacterial solute-binding protein 8 family.</text>
</comment>
<keyword evidence="6" id="KW-1185">Reference proteome</keyword>
<dbReference type="AlphaFoldDB" id="A0A4R1PU38"/>
<evidence type="ECO:0000256" key="1">
    <source>
        <dbReference type="ARBA" id="ARBA00008814"/>
    </source>
</evidence>
<dbReference type="CDD" id="cd01144">
    <property type="entry name" value="BtuF"/>
    <property type="match status" value="1"/>
</dbReference>
<feature type="transmembrane region" description="Helical" evidence="3">
    <location>
        <begin position="6"/>
        <end position="25"/>
    </location>
</feature>
<keyword evidence="2" id="KW-0732">Signal</keyword>
<evidence type="ECO:0000256" key="2">
    <source>
        <dbReference type="ARBA" id="ARBA00022729"/>
    </source>
</evidence>
<evidence type="ECO:0000313" key="5">
    <source>
        <dbReference type="EMBL" id="TCL35420.1"/>
    </source>
</evidence>
<dbReference type="NCBIfam" id="NF038402">
    <property type="entry name" value="TroA_like"/>
    <property type="match status" value="1"/>
</dbReference>
<comment type="caution">
    <text evidence="5">The sequence shown here is derived from an EMBL/GenBank/DDBJ whole genome shotgun (WGS) entry which is preliminary data.</text>
</comment>
<protein>
    <submittedName>
        <fullName evidence="5">Iron complex transport system substrate-binding protein</fullName>
    </submittedName>
</protein>
<evidence type="ECO:0000256" key="3">
    <source>
        <dbReference type="SAM" id="Phobius"/>
    </source>
</evidence>
<dbReference type="Proteomes" id="UP000295063">
    <property type="component" value="Unassembled WGS sequence"/>
</dbReference>
<name>A0A4R1PU38_9FIRM</name>
<gene>
    <name evidence="5" type="ORF">EV210_11279</name>
</gene>
<keyword evidence="3" id="KW-0472">Membrane</keyword>
<evidence type="ECO:0000259" key="4">
    <source>
        <dbReference type="PROSITE" id="PS50983"/>
    </source>
</evidence>
<proteinExistence type="inferred from homology"/>
<organism evidence="5 6">
    <name type="scientific">Anaerospora hongkongensis</name>
    <dbReference type="NCBI Taxonomy" id="244830"/>
    <lineage>
        <taxon>Bacteria</taxon>
        <taxon>Bacillati</taxon>
        <taxon>Bacillota</taxon>
        <taxon>Negativicutes</taxon>
        <taxon>Selenomonadales</taxon>
        <taxon>Sporomusaceae</taxon>
        <taxon>Anaerospora</taxon>
    </lineage>
</organism>
<evidence type="ECO:0000313" key="6">
    <source>
        <dbReference type="Proteomes" id="UP000295063"/>
    </source>
</evidence>
<reference evidence="5 6" key="1">
    <citation type="submission" date="2019-03" db="EMBL/GenBank/DDBJ databases">
        <title>Genomic Encyclopedia of Type Strains, Phase IV (KMG-IV): sequencing the most valuable type-strain genomes for metagenomic binning, comparative biology and taxonomic classification.</title>
        <authorList>
            <person name="Goeker M."/>
        </authorList>
    </citation>
    <scope>NUCLEOTIDE SEQUENCE [LARGE SCALE GENOMIC DNA]</scope>
    <source>
        <strain evidence="5 6">DSM 15969</strain>
    </source>
</reference>
<dbReference type="InterPro" id="IPR050902">
    <property type="entry name" value="ABC_Transporter_SBP"/>
</dbReference>
<dbReference type="RefSeq" id="WP_132082522.1">
    <property type="nucleotide sequence ID" value="NZ_SLUI01000012.1"/>
</dbReference>
<dbReference type="PANTHER" id="PTHR30535:SF34">
    <property type="entry name" value="MOLYBDATE-BINDING PROTEIN MOLA"/>
    <property type="match status" value="1"/>
</dbReference>
<dbReference type="PROSITE" id="PS50983">
    <property type="entry name" value="FE_B12_PBP"/>
    <property type="match status" value="1"/>
</dbReference>
<sequence length="298" mass="32968">MNKQKWLYLLSGLLVTAMFLAPALAPKQQDRMKQAALTSKPQRIVSMSPGNTEIVFALGAGDRVVGVTSYSDYPEEAKTKPTIGGYHAPDVEKIVSLAPDVVFAMTDIQAKYIQILRQAGIRVVAVEPKTLPEILNAIDIISEALGEEARGRQLHQELAGQLDQVRRQVGTAPAKRTFLEVWDTPLLTVGRQSFIHDLITQAGGINVSADKNVDYTPCDIEQLYAYNPEVYVVLSHSREDIRSVITNPNLAAIQAVKTNQVFSITDDLLQRPGPRSFTGLVKLAEILHPQEMKEREKK</sequence>
<keyword evidence="3" id="KW-0812">Transmembrane</keyword>
<dbReference type="SUPFAM" id="SSF53807">
    <property type="entry name" value="Helical backbone' metal receptor"/>
    <property type="match status" value="1"/>
</dbReference>
<dbReference type="Gene3D" id="3.40.50.1980">
    <property type="entry name" value="Nitrogenase molybdenum iron protein domain"/>
    <property type="match status" value="2"/>
</dbReference>
<dbReference type="EMBL" id="SLUI01000012">
    <property type="protein sequence ID" value="TCL35420.1"/>
    <property type="molecule type" value="Genomic_DNA"/>
</dbReference>
<dbReference type="OrthoDB" id="63946at2"/>
<dbReference type="InterPro" id="IPR054828">
    <property type="entry name" value="Vit_B12_bind_prot"/>
</dbReference>
<dbReference type="PANTHER" id="PTHR30535">
    <property type="entry name" value="VITAMIN B12-BINDING PROTEIN"/>
    <property type="match status" value="1"/>
</dbReference>
<dbReference type="GO" id="GO:0071281">
    <property type="term" value="P:cellular response to iron ion"/>
    <property type="evidence" value="ECO:0007669"/>
    <property type="project" value="TreeGrafter"/>
</dbReference>
<accession>A0A4R1PU38</accession>
<dbReference type="InterPro" id="IPR002491">
    <property type="entry name" value="ABC_transptr_periplasmic_BD"/>
</dbReference>
<dbReference type="Pfam" id="PF01497">
    <property type="entry name" value="Peripla_BP_2"/>
    <property type="match status" value="1"/>
</dbReference>
<keyword evidence="3" id="KW-1133">Transmembrane helix</keyword>
<feature type="domain" description="Fe/B12 periplasmic-binding" evidence="4">
    <location>
        <begin position="43"/>
        <end position="291"/>
    </location>
</feature>